<evidence type="ECO:0000313" key="2">
    <source>
        <dbReference type="Proteomes" id="UP001330434"/>
    </source>
</evidence>
<geneLocation type="plasmid" evidence="1 2">
    <name>pBealeia1</name>
</geneLocation>
<name>A0ABZ2C6M5_9PROT</name>
<gene>
    <name evidence="1" type="ORF">Bealeia1_02011</name>
</gene>
<reference evidence="1 2" key="1">
    <citation type="journal article" date="2024" name="Environ. Microbiol.">
        <title>Novel evolutionary insights on the interactions of the Holosporales (Alphaproteobacteria) with eukaryotic hosts from comparative genomics.</title>
        <authorList>
            <person name="Giovannini M."/>
            <person name="Petroni G."/>
            <person name="Castelli M."/>
        </authorList>
    </citation>
    <scope>NUCLEOTIDE SEQUENCE [LARGE SCALE GENOMIC DNA]</scope>
    <source>
        <strain evidence="1 2">US_Bl 15I1</strain>
    </source>
</reference>
<protein>
    <submittedName>
        <fullName evidence="1">Uncharacterized protein</fullName>
    </submittedName>
</protein>
<dbReference type="EMBL" id="CP133271">
    <property type="protein sequence ID" value="WVX67792.1"/>
    <property type="molecule type" value="Genomic_DNA"/>
</dbReference>
<dbReference type="RefSeq" id="WP_338453772.1">
    <property type="nucleotide sequence ID" value="NZ_CP133271.1"/>
</dbReference>
<keyword evidence="1" id="KW-0614">Plasmid</keyword>
<dbReference type="Proteomes" id="UP001330434">
    <property type="component" value="Plasmid pBealeia1"/>
</dbReference>
<sequence length="104" mass="11159">MMTPQMLMLLQGGGLQGGDHLQGVGALGNIPSQPARDVQGFGGVGSLYDGAREGMRSVRDLTSISEDDQRQSMGMGLMRLFSGMSNRLWLRNPGHAGRAFSKYS</sequence>
<proteinExistence type="predicted"/>
<evidence type="ECO:0000313" key="1">
    <source>
        <dbReference type="EMBL" id="WVX67792.1"/>
    </source>
</evidence>
<accession>A0ABZ2C6M5</accession>
<organism evidence="1 2">
    <name type="scientific">Candidatus Bealeia paramacronuclearis</name>
    <dbReference type="NCBI Taxonomy" id="1921001"/>
    <lineage>
        <taxon>Bacteria</taxon>
        <taxon>Pseudomonadati</taxon>
        <taxon>Pseudomonadota</taxon>
        <taxon>Alphaproteobacteria</taxon>
        <taxon>Holosporales</taxon>
        <taxon>Holosporaceae</taxon>
        <taxon>Candidatus Bealeia</taxon>
    </lineage>
</organism>
<keyword evidence="2" id="KW-1185">Reference proteome</keyword>